<dbReference type="PANTHER" id="PTHR37528">
    <property type="entry name" value="UPF0149 PROTEIN YGFB"/>
    <property type="match status" value="1"/>
</dbReference>
<organism evidence="3 4">
    <name type="scientific">Vibrio inusitatus NBRC 102082</name>
    <dbReference type="NCBI Taxonomy" id="1219070"/>
    <lineage>
        <taxon>Bacteria</taxon>
        <taxon>Pseudomonadati</taxon>
        <taxon>Pseudomonadota</taxon>
        <taxon>Gammaproteobacteria</taxon>
        <taxon>Vibrionales</taxon>
        <taxon>Vibrionaceae</taxon>
        <taxon>Vibrio</taxon>
    </lineage>
</organism>
<dbReference type="NCBIfam" id="NF002477">
    <property type="entry name" value="PRK01736.1"/>
    <property type="match status" value="1"/>
</dbReference>
<evidence type="ECO:0000313" key="4">
    <source>
        <dbReference type="Proteomes" id="UP000318717"/>
    </source>
</evidence>
<dbReference type="OrthoDB" id="9783391at2"/>
<gene>
    <name evidence="3" type="ORF">VIN01S_32170</name>
</gene>
<dbReference type="InterPro" id="IPR011978">
    <property type="entry name" value="YgfB-like"/>
</dbReference>
<accession>A0A4Y3HYZ9</accession>
<dbReference type="AlphaFoldDB" id="A0A4Y3HYZ9"/>
<dbReference type="Gene3D" id="1.20.120.740">
    <property type="entry name" value="YgfB uncharacterised protein family UPF0149, PF03695"/>
    <property type="match status" value="1"/>
</dbReference>
<evidence type="ECO:0000256" key="1">
    <source>
        <dbReference type="ARBA" id="ARBA00038308"/>
    </source>
</evidence>
<dbReference type="Proteomes" id="UP000318717">
    <property type="component" value="Unassembled WGS sequence"/>
</dbReference>
<reference evidence="3 4" key="1">
    <citation type="submission" date="2019-06" db="EMBL/GenBank/DDBJ databases">
        <title>Whole genome shotgun sequence of Vibrio inusitatus NBRC 102082.</title>
        <authorList>
            <person name="Hosoyama A."/>
            <person name="Uohara A."/>
            <person name="Ohji S."/>
            <person name="Ichikawa N."/>
        </authorList>
    </citation>
    <scope>NUCLEOTIDE SEQUENCE [LARGE SCALE GENOMIC DNA]</scope>
    <source>
        <strain evidence="3 4">NBRC 102082</strain>
    </source>
</reference>
<dbReference type="PANTHER" id="PTHR37528:SF1">
    <property type="entry name" value="UPF0149 PROTEIN YGFB"/>
    <property type="match status" value="1"/>
</dbReference>
<dbReference type="InterPro" id="IPR036255">
    <property type="entry name" value="YgfB-like_sf"/>
</dbReference>
<evidence type="ECO:0000256" key="2">
    <source>
        <dbReference type="HAMAP-Rule" id="MF_00346"/>
    </source>
</evidence>
<keyword evidence="4" id="KW-1185">Reference proteome</keyword>
<comment type="similarity">
    <text evidence="1 2">Belongs to the UPF0149 family.</text>
</comment>
<sequence length="188" mass="20379">MSQTSLPNYLSVADELKTAGIAVTPAEMHGLLIGMLSGGLAKDSEAWQALLFDYTNDGMGWPMTCLALAEQILKVARQELTDDNFELSILLPIDSDIVSYSGALSEWVSHFVSGLGLIDAQINKASEQTKEALQDLLEIAKLEVDPEDDLEEQAVLLEQVLEHVKVCALTVHAELGAKPAKPQPKTVH</sequence>
<evidence type="ECO:0000313" key="3">
    <source>
        <dbReference type="EMBL" id="GEA52413.1"/>
    </source>
</evidence>
<dbReference type="SUPFAM" id="SSF101327">
    <property type="entry name" value="YgfB-like"/>
    <property type="match status" value="1"/>
</dbReference>
<dbReference type="GO" id="GO:0005829">
    <property type="term" value="C:cytosol"/>
    <property type="evidence" value="ECO:0007669"/>
    <property type="project" value="TreeGrafter"/>
</dbReference>
<protein>
    <recommendedName>
        <fullName evidence="2">UPF0149 protein VIN01S_32170</fullName>
    </recommendedName>
</protein>
<name>A0A4Y3HYZ9_9VIBR</name>
<dbReference type="EMBL" id="BJLF01000019">
    <property type="protein sequence ID" value="GEA52413.1"/>
    <property type="molecule type" value="Genomic_DNA"/>
</dbReference>
<comment type="caution">
    <text evidence="3">The sequence shown here is derived from an EMBL/GenBank/DDBJ whole genome shotgun (WGS) entry which is preliminary data.</text>
</comment>
<dbReference type="Pfam" id="PF03695">
    <property type="entry name" value="UPF0149"/>
    <property type="match status" value="1"/>
</dbReference>
<dbReference type="HAMAP" id="MF_00346">
    <property type="entry name" value="UPF0149"/>
    <property type="match status" value="1"/>
</dbReference>
<dbReference type="RefSeq" id="WP_141346855.1">
    <property type="nucleotide sequence ID" value="NZ_BJLF01000019.1"/>
</dbReference>
<proteinExistence type="inferred from homology"/>